<reference evidence="1" key="1">
    <citation type="journal article" date="1996" name="J. Bacteriol.">
        <title>Characterization of the recA gene regions of Spiroplasma citri and Spiroplasma melliferum.</title>
        <authorList>
            <person name="Marais A."/>
            <person name="Bove J.M."/>
            <person name="Renaudin J."/>
        </authorList>
    </citation>
    <scope>NUCLEOTIDE SEQUENCE</scope>
    <source>
        <strain evidence="1">BC3</strain>
    </source>
</reference>
<proteinExistence type="predicted"/>
<name>Q54429_SPIME</name>
<evidence type="ECO:0000313" key="1">
    <source>
        <dbReference type="EMBL" id="AAC44645.1"/>
    </source>
</evidence>
<organism evidence="1">
    <name type="scientific">Spiroplasma melliferum</name>
    <dbReference type="NCBI Taxonomy" id="2134"/>
    <lineage>
        <taxon>Bacteria</taxon>
        <taxon>Bacillati</taxon>
        <taxon>Mycoplasmatota</taxon>
        <taxon>Mollicutes</taxon>
        <taxon>Entomoplasmatales</taxon>
        <taxon>Spiroplasmataceae</taxon>
        <taxon>Spiroplasma</taxon>
    </lineage>
</organism>
<accession>Q54429</accession>
<sequence length="33" mass="3603">MLISLYKASSLILVWYHPSGSISSNSNAGDIYD</sequence>
<dbReference type="AlphaFoldDB" id="Q54429"/>
<dbReference type="EMBL" id="U43710">
    <property type="protein sequence ID" value="AAC44645.1"/>
    <property type="molecule type" value="Genomic_DNA"/>
</dbReference>
<feature type="non-terminal residue" evidence="1">
    <location>
        <position position="33"/>
    </location>
</feature>
<protein>
    <submittedName>
        <fullName evidence="1">Uncharacterized protein</fullName>
    </submittedName>
</protein>